<evidence type="ECO:0000313" key="10">
    <source>
        <dbReference type="EMBL" id="MDM8157386.1"/>
    </source>
</evidence>
<organism evidence="10 11">
    <name type="scientific">Amedibacillus dolichus</name>
    <dbReference type="NCBI Taxonomy" id="31971"/>
    <lineage>
        <taxon>Bacteria</taxon>
        <taxon>Bacillati</taxon>
        <taxon>Bacillota</taxon>
        <taxon>Erysipelotrichia</taxon>
        <taxon>Erysipelotrichales</taxon>
        <taxon>Erysipelotrichaceae</taxon>
        <taxon>Amedibacillus</taxon>
    </lineage>
</organism>
<dbReference type="PANTHER" id="PTHR32502">
    <property type="entry name" value="N-ACETYLGALACTOSAMINE PERMEASE II COMPONENT-RELATED"/>
    <property type="match status" value="1"/>
</dbReference>
<evidence type="ECO:0000256" key="5">
    <source>
        <dbReference type="ARBA" id="ARBA00022683"/>
    </source>
</evidence>
<dbReference type="PROSITE" id="PS51108">
    <property type="entry name" value="PTS_EIID"/>
    <property type="match status" value="1"/>
</dbReference>
<evidence type="ECO:0000256" key="3">
    <source>
        <dbReference type="ARBA" id="ARBA00022475"/>
    </source>
</evidence>
<sequence length="279" mass="30589">MTESVMTETTNERHLTKKDVIKSMNRLYLGAAMCSSYERLQALIMCTSMAPALKKLYPDKEEYIQGLKRHLVFFNTDSIPGGIIHGIVLGMEEQKANGEPITDDAITSLKTGLMGPIAAIGDTIIWAAYMPILIALFLPLANSGNPLGGIIPLIIYPLTTYWLMYYLTIKGYEVGKESVLKILHNGSMNAVIFCANVIGLMTMGALSASYVTISSPLTLNLSGSSFVIQDFLDMVLPGILPLAAVFIIYWYMTKKGHNFNRILIVIVLISIVTSLTGIL</sequence>
<feature type="transmembrane region" description="Helical" evidence="9">
    <location>
        <begin position="259"/>
        <end position="278"/>
    </location>
</feature>
<dbReference type="Proteomes" id="UP001529340">
    <property type="component" value="Unassembled WGS sequence"/>
</dbReference>
<evidence type="ECO:0000313" key="11">
    <source>
        <dbReference type="Proteomes" id="UP001529340"/>
    </source>
</evidence>
<keyword evidence="4" id="KW-0762">Sugar transport</keyword>
<keyword evidence="3" id="KW-1003">Cell membrane</keyword>
<comment type="subcellular location">
    <subcellularLocation>
        <location evidence="1">Cell membrane</location>
        <topology evidence="1">Multi-pass membrane protein</topology>
    </subcellularLocation>
</comment>
<evidence type="ECO:0000256" key="1">
    <source>
        <dbReference type="ARBA" id="ARBA00004651"/>
    </source>
</evidence>
<keyword evidence="6 9" id="KW-0812">Transmembrane</keyword>
<dbReference type="InterPro" id="IPR004704">
    <property type="entry name" value="PTS_IID_man"/>
</dbReference>
<keyword evidence="8 9" id="KW-0472">Membrane</keyword>
<feature type="transmembrane region" description="Helical" evidence="9">
    <location>
        <begin position="231"/>
        <end position="252"/>
    </location>
</feature>
<gene>
    <name evidence="10" type="ORF">QUV96_07030</name>
</gene>
<dbReference type="EMBL" id="JAUDCG010000027">
    <property type="protein sequence ID" value="MDM8157386.1"/>
    <property type="molecule type" value="Genomic_DNA"/>
</dbReference>
<comment type="caution">
    <text evidence="10">The sequence shown here is derived from an EMBL/GenBank/DDBJ whole genome shotgun (WGS) entry which is preliminary data.</text>
</comment>
<dbReference type="RefSeq" id="WP_289607845.1">
    <property type="nucleotide sequence ID" value="NZ_JAUDCG010000027.1"/>
</dbReference>
<dbReference type="InterPro" id="IPR050303">
    <property type="entry name" value="GatZ_KbaZ_carbometab"/>
</dbReference>
<feature type="transmembrane region" description="Helical" evidence="9">
    <location>
        <begin position="117"/>
        <end position="138"/>
    </location>
</feature>
<reference evidence="11" key="1">
    <citation type="submission" date="2023-06" db="EMBL/GenBank/DDBJ databases">
        <title>Identification and characterization of horizontal gene transfer across gut microbiota members of farm animals based on homology search.</title>
        <authorList>
            <person name="Zeman M."/>
            <person name="Kubasova T."/>
            <person name="Jahodarova E."/>
            <person name="Nykrynova M."/>
            <person name="Rychlik I."/>
        </authorList>
    </citation>
    <scope>NUCLEOTIDE SEQUENCE [LARGE SCALE GENOMIC DNA]</scope>
    <source>
        <strain evidence="11">ET39</strain>
    </source>
</reference>
<accession>A0ABT7UCP4</accession>
<evidence type="ECO:0000256" key="6">
    <source>
        <dbReference type="ARBA" id="ARBA00022692"/>
    </source>
</evidence>
<protein>
    <submittedName>
        <fullName evidence="10">PTS system mannose/fructose/sorbose family transporter subunit IID</fullName>
    </submittedName>
</protein>
<keyword evidence="2" id="KW-0813">Transport</keyword>
<dbReference type="PANTHER" id="PTHR32502:SF5">
    <property type="entry name" value="N-ACETYLGALACTOSAMINE PERMEASE IID COMPONENT-RELATED"/>
    <property type="match status" value="1"/>
</dbReference>
<evidence type="ECO:0000256" key="7">
    <source>
        <dbReference type="ARBA" id="ARBA00022989"/>
    </source>
</evidence>
<evidence type="ECO:0000256" key="8">
    <source>
        <dbReference type="ARBA" id="ARBA00023136"/>
    </source>
</evidence>
<name>A0ABT7UCP4_9FIRM</name>
<keyword evidence="7 9" id="KW-1133">Transmembrane helix</keyword>
<keyword evidence="5" id="KW-0598">Phosphotransferase system</keyword>
<reference evidence="10 11" key="2">
    <citation type="submission" date="2023-06" db="EMBL/GenBank/DDBJ databases">
        <title>Identification and characterization of horizontal gene transfer across gut microbiota members of farm animals based on homology search.</title>
        <authorList>
            <person name="Schwarzerova J."/>
            <person name="Nykrynova M."/>
            <person name="Jureckova K."/>
            <person name="Cejkova D."/>
            <person name="Rychlik I."/>
        </authorList>
    </citation>
    <scope>NUCLEOTIDE SEQUENCE [LARGE SCALE GENOMIC DNA]</scope>
    <source>
        <strain evidence="10 11">ET39</strain>
    </source>
</reference>
<keyword evidence="11" id="KW-1185">Reference proteome</keyword>
<feature type="transmembrane region" description="Helical" evidence="9">
    <location>
        <begin position="150"/>
        <end position="169"/>
    </location>
</feature>
<evidence type="ECO:0000256" key="2">
    <source>
        <dbReference type="ARBA" id="ARBA00022448"/>
    </source>
</evidence>
<proteinExistence type="predicted"/>
<feature type="transmembrane region" description="Helical" evidence="9">
    <location>
        <begin position="190"/>
        <end position="211"/>
    </location>
</feature>
<dbReference type="Pfam" id="PF03613">
    <property type="entry name" value="EIID-AGA"/>
    <property type="match status" value="1"/>
</dbReference>
<evidence type="ECO:0000256" key="4">
    <source>
        <dbReference type="ARBA" id="ARBA00022597"/>
    </source>
</evidence>
<evidence type="ECO:0000256" key="9">
    <source>
        <dbReference type="SAM" id="Phobius"/>
    </source>
</evidence>
<reference evidence="10 11" key="3">
    <citation type="submission" date="2023-06" db="EMBL/GenBank/DDBJ databases">
        <authorList>
            <person name="Zeman M."/>
            <person name="Kubasova T."/>
            <person name="Jahodarova E."/>
            <person name="Nykrynova M."/>
            <person name="Rychlik I."/>
        </authorList>
    </citation>
    <scope>NUCLEOTIDE SEQUENCE [LARGE SCALE GENOMIC DNA]</scope>
    <source>
        <strain evidence="10 11">ET39</strain>
    </source>
</reference>